<keyword evidence="6" id="KW-0677">Repeat</keyword>
<evidence type="ECO:0000256" key="11">
    <source>
        <dbReference type="SAM" id="Phobius"/>
    </source>
</evidence>
<keyword evidence="5 11" id="KW-0812">Transmembrane</keyword>
<protein>
    <submittedName>
        <fullName evidence="12">Receptor-like protein 34</fullName>
    </submittedName>
</protein>
<dbReference type="PANTHER" id="PTHR27004">
    <property type="entry name" value="RECEPTOR-LIKE PROTEIN 12 ISOFORM X1"/>
    <property type="match status" value="1"/>
</dbReference>
<keyword evidence="4" id="KW-0433">Leucine-rich repeat</keyword>
<dbReference type="GO" id="GO:0005886">
    <property type="term" value="C:plasma membrane"/>
    <property type="evidence" value="ECO:0007669"/>
    <property type="project" value="UniProtKB-SubCell"/>
</dbReference>
<gene>
    <name evidence="12" type="ORF">Sradi_1348500</name>
</gene>
<dbReference type="PANTHER" id="PTHR27004:SF470">
    <property type="entry name" value="RECEPTOR-LIKE PROTEIN 43"/>
    <property type="match status" value="1"/>
</dbReference>
<feature type="transmembrane region" description="Helical" evidence="11">
    <location>
        <begin position="188"/>
        <end position="209"/>
    </location>
</feature>
<dbReference type="SUPFAM" id="SSF52058">
    <property type="entry name" value="L domain-like"/>
    <property type="match status" value="1"/>
</dbReference>
<dbReference type="AlphaFoldDB" id="A0AAW2UPR5"/>
<reference evidence="12" key="1">
    <citation type="submission" date="2020-06" db="EMBL/GenBank/DDBJ databases">
        <authorList>
            <person name="Li T."/>
            <person name="Hu X."/>
            <person name="Zhang T."/>
            <person name="Song X."/>
            <person name="Zhang H."/>
            <person name="Dai N."/>
            <person name="Sheng W."/>
            <person name="Hou X."/>
            <person name="Wei L."/>
        </authorList>
    </citation>
    <scope>NUCLEOTIDE SEQUENCE</scope>
    <source>
        <strain evidence="12">G02</strain>
        <tissue evidence="12">Leaf</tissue>
    </source>
</reference>
<evidence type="ECO:0000256" key="1">
    <source>
        <dbReference type="ARBA" id="ARBA00004251"/>
    </source>
</evidence>
<organism evidence="12">
    <name type="scientific">Sesamum radiatum</name>
    <name type="common">Black benniseed</name>
    <dbReference type="NCBI Taxonomy" id="300843"/>
    <lineage>
        <taxon>Eukaryota</taxon>
        <taxon>Viridiplantae</taxon>
        <taxon>Streptophyta</taxon>
        <taxon>Embryophyta</taxon>
        <taxon>Tracheophyta</taxon>
        <taxon>Spermatophyta</taxon>
        <taxon>Magnoliopsida</taxon>
        <taxon>eudicotyledons</taxon>
        <taxon>Gunneridae</taxon>
        <taxon>Pentapetalae</taxon>
        <taxon>asterids</taxon>
        <taxon>lamiids</taxon>
        <taxon>Lamiales</taxon>
        <taxon>Pedaliaceae</taxon>
        <taxon>Sesamum</taxon>
    </lineage>
</organism>
<dbReference type="InterPro" id="IPR001611">
    <property type="entry name" value="Leu-rich_rpt"/>
</dbReference>
<dbReference type="PRINTS" id="PR00019">
    <property type="entry name" value="LEURICHRPT"/>
</dbReference>
<evidence type="ECO:0000256" key="7">
    <source>
        <dbReference type="ARBA" id="ARBA00022989"/>
    </source>
</evidence>
<dbReference type="Gene3D" id="3.80.10.10">
    <property type="entry name" value="Ribonuclease Inhibitor"/>
    <property type="match status" value="1"/>
</dbReference>
<sequence length="218" mass="24316">MMLEKDAQLESDYIHYSSELFVGQYYQGTVKVIVKGVEWEFVKIFTIFTAIDFSCNNFQGEIPDAIGDLSSLCVLNLSHNTFAGIIAKSLGNLRQLESLDLSTNQLRGELPKELTRLTFLGALNLSNNKLIGPIPSGPQLQTFSTNSFQGNTGLCGFPLNISCRHASVNDDVPPSYPHQEDEAINWDYVSVALGYVVGLGSIFWLLFFCRSFKHKFND</sequence>
<dbReference type="EMBL" id="JACGWJ010000005">
    <property type="protein sequence ID" value="KAL0419350.1"/>
    <property type="molecule type" value="Genomic_DNA"/>
</dbReference>
<evidence type="ECO:0000256" key="4">
    <source>
        <dbReference type="ARBA" id="ARBA00022614"/>
    </source>
</evidence>
<evidence type="ECO:0000256" key="10">
    <source>
        <dbReference type="ARBA" id="ARBA00023180"/>
    </source>
</evidence>
<comment type="similarity">
    <text evidence="2">Belongs to the RLP family.</text>
</comment>
<evidence type="ECO:0000313" key="12">
    <source>
        <dbReference type="EMBL" id="KAL0419350.1"/>
    </source>
</evidence>
<dbReference type="FunFam" id="3.80.10.10:FF:000111">
    <property type="entry name" value="LRR receptor-like serine/threonine-protein kinase ERECTA"/>
    <property type="match status" value="1"/>
</dbReference>
<dbReference type="InterPro" id="IPR032675">
    <property type="entry name" value="LRR_dom_sf"/>
</dbReference>
<dbReference type="Pfam" id="PF13855">
    <property type="entry name" value="LRR_8"/>
    <property type="match status" value="1"/>
</dbReference>
<comment type="subcellular location">
    <subcellularLocation>
        <location evidence="1">Cell membrane</location>
        <topology evidence="1">Single-pass type I membrane protein</topology>
    </subcellularLocation>
</comment>
<proteinExistence type="inferred from homology"/>
<evidence type="ECO:0000256" key="9">
    <source>
        <dbReference type="ARBA" id="ARBA00023170"/>
    </source>
</evidence>
<keyword evidence="3" id="KW-1003">Cell membrane</keyword>
<comment type="caution">
    <text evidence="12">The sequence shown here is derived from an EMBL/GenBank/DDBJ whole genome shotgun (WGS) entry which is preliminary data.</text>
</comment>
<keyword evidence="7 11" id="KW-1133">Transmembrane helix</keyword>
<dbReference type="Pfam" id="PF00560">
    <property type="entry name" value="LRR_1"/>
    <property type="match status" value="1"/>
</dbReference>
<name>A0AAW2UPR5_SESRA</name>
<evidence type="ECO:0000256" key="2">
    <source>
        <dbReference type="ARBA" id="ARBA00009592"/>
    </source>
</evidence>
<evidence type="ECO:0000256" key="5">
    <source>
        <dbReference type="ARBA" id="ARBA00022692"/>
    </source>
</evidence>
<keyword evidence="9 12" id="KW-0675">Receptor</keyword>
<evidence type="ECO:0000256" key="6">
    <source>
        <dbReference type="ARBA" id="ARBA00022737"/>
    </source>
</evidence>
<evidence type="ECO:0000256" key="8">
    <source>
        <dbReference type="ARBA" id="ARBA00023136"/>
    </source>
</evidence>
<accession>A0AAW2UPR5</accession>
<evidence type="ECO:0000256" key="3">
    <source>
        <dbReference type="ARBA" id="ARBA00022475"/>
    </source>
</evidence>
<keyword evidence="8 11" id="KW-0472">Membrane</keyword>
<keyword evidence="10" id="KW-0325">Glycoprotein</keyword>
<reference evidence="12" key="2">
    <citation type="journal article" date="2024" name="Plant">
        <title>Genomic evolution and insights into agronomic trait innovations of Sesamum species.</title>
        <authorList>
            <person name="Miao H."/>
            <person name="Wang L."/>
            <person name="Qu L."/>
            <person name="Liu H."/>
            <person name="Sun Y."/>
            <person name="Le M."/>
            <person name="Wang Q."/>
            <person name="Wei S."/>
            <person name="Zheng Y."/>
            <person name="Lin W."/>
            <person name="Duan Y."/>
            <person name="Cao H."/>
            <person name="Xiong S."/>
            <person name="Wang X."/>
            <person name="Wei L."/>
            <person name="Li C."/>
            <person name="Ma Q."/>
            <person name="Ju M."/>
            <person name="Zhao R."/>
            <person name="Li G."/>
            <person name="Mu C."/>
            <person name="Tian Q."/>
            <person name="Mei H."/>
            <person name="Zhang T."/>
            <person name="Gao T."/>
            <person name="Zhang H."/>
        </authorList>
    </citation>
    <scope>NUCLEOTIDE SEQUENCE</scope>
    <source>
        <strain evidence="12">G02</strain>
    </source>
</reference>